<feature type="domain" description="Helicase ATP-binding" evidence="1">
    <location>
        <begin position="44"/>
        <end position="292"/>
    </location>
</feature>
<proteinExistence type="predicted"/>
<sequence length="898" mass="105291">MAKKYNTPEQQMHTLQDTLREEYGRKQIEERTELPSYFKQSLNPKFALRPYQDQCFKYFINYWENDFSEKEQCPQLLFHMATGSGKTLIMAGLMLYLFEKGYRNFLFFVNSTNIIEKTKDNFLNMASSKYLFAPSIKIGEKRVEIRMVDNFQGVEDDCINLCLTTIQGLHTSLNTPHENALTYDDFGDQKIVLISDEAHHMNSSTKKGKKVKEDTQLSFDMDIETSDDWETTVMRIFQANTDSEHPNVLLEFTATEDLSNEYIQEKYKNKVIFDYPLKKFREDGYSKDIEVVQSDLSPIDRAMQTVVLSQYKRKLFNAIGQDIKPVMMLKSKTIKENKEFYLLFIDTIKKLSTNDLAKIKDVAAQDIKAAFVFFEERKITLENLLLEIKEDFKEENLLIVDGNTITAEKQLQLNSLEAKDNEFRCVFAVDMLNEGWDVLNLYDIVRLYEGRDAKDGKPGKTTMAEAQLIGRGARYMPFEAPEEHKPTGQRKYDDDITNRLRVVEKLHYHSSYNPRYLDELTTAMEDTGIIAKRSKVISMKLKDSFKKTALYNDGYIFVNEKEPYEKENITNSFTPDILEKIYKVRIRSGQMKSSLVFEKTENNNVDDTTRTHEFILKEMGNHVIRAAINSLEAYKFSSLKEVFPTLPSIRHFIESENYLANIHIAVASKEEVLENLTQKQKLGVVTEVLKQIEPQLIKSAVALRGSKRFRPKVLKDFIKDKELKVSLDNSEDKEFGRSMKEPNDLFLSLDLSKHNWFAFDDFFGTSEEKHLVKYIEQLYPKLQKKYEDIYLVRSEREVRIFDFETGNAFEPDFLLFMREKKQDKYVNMQIFIEPKGDHLKQHDEWKEKFLLQLKERSLISFETETSEYRIWGMPFYSESSKIHFDKTMKENFDVSGWG</sequence>
<organism evidence="2 3">
    <name type="scientific">Bacteroides luti</name>
    <dbReference type="NCBI Taxonomy" id="1297750"/>
    <lineage>
        <taxon>Bacteria</taxon>
        <taxon>Pseudomonadati</taxon>
        <taxon>Bacteroidota</taxon>
        <taxon>Bacteroidia</taxon>
        <taxon>Bacteroidales</taxon>
        <taxon>Bacteroidaceae</taxon>
        <taxon>Bacteroides</taxon>
    </lineage>
</organism>
<dbReference type="PANTHER" id="PTHR47396">
    <property type="entry name" value="TYPE I RESTRICTION ENZYME ECOKI R PROTEIN"/>
    <property type="match status" value="1"/>
</dbReference>
<dbReference type="InterPro" id="IPR014001">
    <property type="entry name" value="Helicase_ATP-bd"/>
</dbReference>
<dbReference type="STRING" id="1297750.SAMN05444405_10786"/>
<dbReference type="GO" id="GO:0003677">
    <property type="term" value="F:DNA binding"/>
    <property type="evidence" value="ECO:0007669"/>
    <property type="project" value="InterPro"/>
</dbReference>
<keyword evidence="3" id="KW-1185">Reference proteome</keyword>
<dbReference type="SUPFAM" id="SSF52540">
    <property type="entry name" value="P-loop containing nucleoside triphosphate hydrolases"/>
    <property type="match status" value="2"/>
</dbReference>
<evidence type="ECO:0000259" key="1">
    <source>
        <dbReference type="SMART" id="SM00487"/>
    </source>
</evidence>
<dbReference type="InterPro" id="IPR050742">
    <property type="entry name" value="Helicase_Restrict-Modif_Enz"/>
</dbReference>
<dbReference type="PANTHER" id="PTHR47396:SF1">
    <property type="entry name" value="ATP-DEPENDENT HELICASE IRC3-RELATED"/>
    <property type="match status" value="1"/>
</dbReference>
<dbReference type="SMART" id="SM00487">
    <property type="entry name" value="DEXDc"/>
    <property type="match status" value="1"/>
</dbReference>
<protein>
    <submittedName>
        <fullName evidence="2">Type III restriction enzyme</fullName>
    </submittedName>
</protein>
<dbReference type="AlphaFoldDB" id="A0A1M5AST2"/>
<accession>A0A1M5AST2</accession>
<dbReference type="InterPro" id="IPR006935">
    <property type="entry name" value="Helicase/UvrB_N"/>
</dbReference>
<dbReference type="EMBL" id="FQTV01000007">
    <property type="protein sequence ID" value="SHF33301.1"/>
    <property type="molecule type" value="Genomic_DNA"/>
</dbReference>
<dbReference type="GO" id="GO:0005829">
    <property type="term" value="C:cytosol"/>
    <property type="evidence" value="ECO:0007669"/>
    <property type="project" value="TreeGrafter"/>
</dbReference>
<reference evidence="2 3" key="1">
    <citation type="submission" date="2016-11" db="EMBL/GenBank/DDBJ databases">
        <authorList>
            <person name="Jaros S."/>
            <person name="Januszkiewicz K."/>
            <person name="Wedrychowicz H."/>
        </authorList>
    </citation>
    <scope>NUCLEOTIDE SEQUENCE [LARGE SCALE GENOMIC DNA]</scope>
    <source>
        <strain evidence="2 3">DSM 26991</strain>
    </source>
</reference>
<dbReference type="Proteomes" id="UP000184509">
    <property type="component" value="Unassembled WGS sequence"/>
</dbReference>
<dbReference type="Pfam" id="PF04851">
    <property type="entry name" value="ResIII"/>
    <property type="match status" value="1"/>
</dbReference>
<dbReference type="InterPro" id="IPR027417">
    <property type="entry name" value="P-loop_NTPase"/>
</dbReference>
<evidence type="ECO:0000313" key="3">
    <source>
        <dbReference type="Proteomes" id="UP000184509"/>
    </source>
</evidence>
<dbReference type="RefSeq" id="WP_083547648.1">
    <property type="nucleotide sequence ID" value="NZ_FQTV01000007.1"/>
</dbReference>
<dbReference type="Gene3D" id="3.40.50.300">
    <property type="entry name" value="P-loop containing nucleotide triphosphate hydrolases"/>
    <property type="match status" value="2"/>
</dbReference>
<gene>
    <name evidence="2" type="ORF">SAMN05444405_10786</name>
</gene>
<evidence type="ECO:0000313" key="2">
    <source>
        <dbReference type="EMBL" id="SHF33301.1"/>
    </source>
</evidence>
<dbReference type="GO" id="GO:0005524">
    <property type="term" value="F:ATP binding"/>
    <property type="evidence" value="ECO:0007669"/>
    <property type="project" value="InterPro"/>
</dbReference>
<dbReference type="OrthoDB" id="9804145at2"/>
<dbReference type="GO" id="GO:0016787">
    <property type="term" value="F:hydrolase activity"/>
    <property type="evidence" value="ECO:0007669"/>
    <property type="project" value="InterPro"/>
</dbReference>
<name>A0A1M5AST2_9BACE</name>
<dbReference type="CDD" id="cd18785">
    <property type="entry name" value="SF2_C"/>
    <property type="match status" value="1"/>
</dbReference>